<dbReference type="InterPro" id="IPR050194">
    <property type="entry name" value="Glycosyltransferase_grp1"/>
</dbReference>
<accession>A0A3R5X4U2</accession>
<dbReference type="KEGG" id="cmah:C1I91_25590"/>
<dbReference type="PANTHER" id="PTHR45947:SF3">
    <property type="entry name" value="SULFOQUINOVOSYL TRANSFERASE SQD2"/>
    <property type="match status" value="1"/>
</dbReference>
<organism evidence="2 3">
    <name type="scientific">Clostridium manihotivorum</name>
    <dbReference type="NCBI Taxonomy" id="2320868"/>
    <lineage>
        <taxon>Bacteria</taxon>
        <taxon>Bacillati</taxon>
        <taxon>Bacillota</taxon>
        <taxon>Clostridia</taxon>
        <taxon>Eubacteriales</taxon>
        <taxon>Clostridiaceae</taxon>
        <taxon>Clostridium</taxon>
    </lineage>
</organism>
<reference evidence="2 3" key="1">
    <citation type="submission" date="2018-01" db="EMBL/GenBank/DDBJ databases">
        <title>Genome Sequencing and Assembly of Anaerobacter polyendosporus strain CT4.</title>
        <authorList>
            <person name="Tachaapaikoon C."/>
            <person name="Sutheeworapong S."/>
            <person name="Jenjaroenpun P."/>
            <person name="Wongsurawat T."/>
            <person name="Nookeaw I."/>
            <person name="Cheawchanlertfa P."/>
            <person name="Kosugi A."/>
            <person name="Cheevadhanarak S."/>
            <person name="Ratanakhanokchai K."/>
        </authorList>
    </citation>
    <scope>NUCLEOTIDE SEQUENCE [LARGE SCALE GENOMIC DNA]</scope>
    <source>
        <strain evidence="2 3">CT4</strain>
    </source>
</reference>
<dbReference type="GO" id="GO:0016757">
    <property type="term" value="F:glycosyltransferase activity"/>
    <property type="evidence" value="ECO:0007669"/>
    <property type="project" value="InterPro"/>
</dbReference>
<dbReference type="AlphaFoldDB" id="A0A3R5X4U2"/>
<dbReference type="RefSeq" id="WP_128215448.1">
    <property type="nucleotide sequence ID" value="NZ_CP025746.1"/>
</dbReference>
<protein>
    <submittedName>
        <fullName evidence="2">Glycosyl transferase family 1</fullName>
    </submittedName>
</protein>
<keyword evidence="3" id="KW-1185">Reference proteome</keyword>
<keyword evidence="2" id="KW-0808">Transferase</keyword>
<dbReference type="PANTHER" id="PTHR45947">
    <property type="entry name" value="SULFOQUINOVOSYL TRANSFERASE SQD2"/>
    <property type="match status" value="1"/>
</dbReference>
<dbReference type="InterPro" id="IPR001296">
    <property type="entry name" value="Glyco_trans_1"/>
</dbReference>
<dbReference type="Proteomes" id="UP000286268">
    <property type="component" value="Chromosome"/>
</dbReference>
<gene>
    <name evidence="2" type="ORF">C1I91_25590</name>
</gene>
<dbReference type="OrthoDB" id="9772485at2"/>
<dbReference type="EMBL" id="CP025746">
    <property type="protein sequence ID" value="QAA34736.1"/>
    <property type="molecule type" value="Genomic_DNA"/>
</dbReference>
<name>A0A3R5X4U2_9CLOT</name>
<evidence type="ECO:0000313" key="3">
    <source>
        <dbReference type="Proteomes" id="UP000286268"/>
    </source>
</evidence>
<dbReference type="SUPFAM" id="SSF53756">
    <property type="entry name" value="UDP-Glycosyltransferase/glycogen phosphorylase"/>
    <property type="match status" value="1"/>
</dbReference>
<evidence type="ECO:0000313" key="2">
    <source>
        <dbReference type="EMBL" id="QAA34736.1"/>
    </source>
</evidence>
<dbReference type="CDD" id="cd03801">
    <property type="entry name" value="GT4_PimA-like"/>
    <property type="match status" value="1"/>
</dbReference>
<dbReference type="Pfam" id="PF00534">
    <property type="entry name" value="Glycos_transf_1"/>
    <property type="match status" value="1"/>
</dbReference>
<proteinExistence type="predicted"/>
<sequence length="380" mass="44227">MKKKVLILNGQYIPGYKGGGPIQSCLNMVENLAEKFEFLVLTADRDYKSDKPYENIKINQWNCVGQAKVFYMSPEMQTLGGFRKLLNETEFDSIYLNGFFSPIFTIKPLILRRLGRLRKVNIILTPRGDFTGGCENKKIKKYTYILLCRLIGLYRNVRWHATSKLEEKDIKKRFPKADVFVVPNLPAKFEVREPAIHKRTGELRLVFVSRIFPKKNIKFALEVLKKVKIGNVIFDIYGPMEDKAYWQECENIIKELPENVKVSYKGEVSHSEVPHIFEKYHAFFFPTLGENYGHVIVEAMMNNCLMILSKGVTPWDDCDGNGGFIESLSNKDGFRDIIGRLVDIDDKEFRELTCKNREYVLRKINCQEDIKNYYIHLQSK</sequence>
<dbReference type="Gene3D" id="3.40.50.2000">
    <property type="entry name" value="Glycogen Phosphorylase B"/>
    <property type="match status" value="2"/>
</dbReference>
<feature type="domain" description="Glycosyl transferase family 1" evidence="1">
    <location>
        <begin position="197"/>
        <end position="312"/>
    </location>
</feature>
<evidence type="ECO:0000259" key="1">
    <source>
        <dbReference type="Pfam" id="PF00534"/>
    </source>
</evidence>